<name>A0A9Q6LPM1_PISSA</name>
<organism evidence="1 2">
    <name type="scientific">Piscirickettsia salmonis</name>
    <dbReference type="NCBI Taxonomy" id="1238"/>
    <lineage>
        <taxon>Bacteria</taxon>
        <taxon>Pseudomonadati</taxon>
        <taxon>Pseudomonadota</taxon>
        <taxon>Gammaproteobacteria</taxon>
        <taxon>Thiotrichales</taxon>
        <taxon>Piscirickettsiaceae</taxon>
        <taxon>Piscirickettsia</taxon>
    </lineage>
</organism>
<dbReference type="AlphaFoldDB" id="A0A9Q6LPM1"/>
<sequence>MNMNSLLSVALQMTEGELIKDGQITFEQALEFTYDQQSVCESDAIRALIQQGILSFDLSLKLTGCQQRNLEAPVIAELLRSKDQRCRLTLEQALALDSVQRDNIKSKTVRALLQEGILPSIEKALSLTEEQRRSLVRPTVGKLLRSKDHFLHLTLEQALNIKSEQELTLASKDIRQLIQDRQITLEQALAFTSEQQRSCESGVIRALVQEGILSFDLSLKLTGCQQRNLEEPRVAELLRSKDEHCRLTLDQALRLMSWHKEFLQSKLTFKLIKDKKLTMEQALTLSYNQKCGLDLGVIYTLFRDGHLSFDQIVRMTDHQRWSLQIRGVDSLIARQIISAERYFSLDNTQRQALQDEGMIRRILRNEIAINDVIGVSGRNRRNARNLNGVQSTHVASVHQSISESASALIGLYGKSLEGKGLILTLDQIKNYVNGLGYDIKSKAARSTLLKLILENNPFIDQVSGVSTKEVLALAWLAIHDDSKRLGALDDAKARFVEALYEIQRGYNIGSDGKDSGGKDKPICAAGSFNKIVAKLQGVHPSCEIMHVTPAVAALKLLVVVREEAVRYIMSRPLETKQDLVDFVTLLKNVDEEKIKSDKGSVSIIYGDIKNSIAERMLGEFGRFLYPGGKNNLSFQGLIDSGSDVDVPDINVLQKITDSAAYQKYFKGKTSDATEGALSDEEQQAKEYLDLQRLQGIKIAILTKAEKKQFQFGYGGSKHKIKDGLNVEHTVPERVKTIFTLTNDVSMAASLRLARIKAIQDTAPGYQSGFLFLGRTQADTNTFIGSLNCG</sequence>
<dbReference type="Proteomes" id="UP000422232">
    <property type="component" value="Chromosome"/>
</dbReference>
<evidence type="ECO:0000313" key="1">
    <source>
        <dbReference type="EMBL" id="QGO06640.1"/>
    </source>
</evidence>
<accession>A0A9Q6LPM1</accession>
<keyword evidence="2" id="KW-1185">Reference proteome</keyword>
<protein>
    <submittedName>
        <fullName evidence="1">Uncharacterized protein</fullName>
    </submittedName>
</protein>
<dbReference type="EMBL" id="CP038908">
    <property type="protein sequence ID" value="QGO06640.1"/>
    <property type="molecule type" value="Genomic_DNA"/>
</dbReference>
<dbReference type="RefSeq" id="WP_054300448.1">
    <property type="nucleotide sequence ID" value="NZ_CP012413.1"/>
</dbReference>
<gene>
    <name evidence="1" type="ORF">Psal009_02555</name>
</gene>
<evidence type="ECO:0000313" key="2">
    <source>
        <dbReference type="Proteomes" id="UP000422232"/>
    </source>
</evidence>
<reference evidence="1 2" key="1">
    <citation type="submission" date="2019-04" db="EMBL/GenBank/DDBJ databases">
        <title>Complete genome sequencing of Piscirickettsia salmonis strain Psal-009.</title>
        <authorList>
            <person name="Schober I."/>
            <person name="Bunk B."/>
            <person name="Sproer C."/>
            <person name="Carril G.P."/>
            <person name="Riedel T."/>
            <person name="Flores-Herrera P.A."/>
            <person name="Nourdin-Galindo G."/>
            <person name="Marshall S.H."/>
            <person name="Overmann J."/>
        </authorList>
    </citation>
    <scope>NUCLEOTIDE SEQUENCE [LARGE SCALE GENOMIC DNA]</scope>
    <source>
        <strain evidence="1 2">Psal-009</strain>
    </source>
</reference>
<proteinExistence type="predicted"/>